<accession>A0A8J6E2A1</accession>
<evidence type="ECO:0000313" key="1">
    <source>
        <dbReference type="EMBL" id="KAG9391657.1"/>
    </source>
</evidence>
<dbReference type="AlphaFoldDB" id="A0A8J6E2A1"/>
<dbReference type="EMBL" id="JAHDYR010000053">
    <property type="protein sequence ID" value="KAG9391657.1"/>
    <property type="molecule type" value="Genomic_DNA"/>
</dbReference>
<protein>
    <submittedName>
        <fullName evidence="1">Uncharacterized protein</fullName>
    </submittedName>
</protein>
<evidence type="ECO:0000313" key="2">
    <source>
        <dbReference type="Proteomes" id="UP000717585"/>
    </source>
</evidence>
<dbReference type="Proteomes" id="UP000717585">
    <property type="component" value="Unassembled WGS sequence"/>
</dbReference>
<sequence>MDDEIVKLVQELAPGLTDEQIHVMDPVQLLSHVEDALDVLTELKHKIISTGHIPDNKTLTNMVVVEDIIRMSHVCAPSESAPFAFLEDPGNTKGHALPYPSMEETEASILHSILPEAQ</sequence>
<organism evidence="1 2">
    <name type="scientific">Carpediemonas membranifera</name>
    <dbReference type="NCBI Taxonomy" id="201153"/>
    <lineage>
        <taxon>Eukaryota</taxon>
        <taxon>Metamonada</taxon>
        <taxon>Carpediemonas-like organisms</taxon>
        <taxon>Carpediemonas</taxon>
    </lineage>
</organism>
<proteinExistence type="predicted"/>
<keyword evidence="2" id="KW-1185">Reference proteome</keyword>
<reference evidence="1" key="1">
    <citation type="submission" date="2021-05" db="EMBL/GenBank/DDBJ databases">
        <title>A free-living protist that lacks canonical eukaryotic 1 DNA replication and segregation systems.</title>
        <authorList>
            <person name="Salas-Leiva D.E."/>
            <person name="Tromer E.C."/>
            <person name="Curtis B.A."/>
            <person name="Jerlstrom-Hultqvist J."/>
            <person name="Kolisko M."/>
            <person name="Yi Z."/>
            <person name="Salas-Leiva J.S."/>
            <person name="Gallot-Lavallee L."/>
            <person name="Kops G.J.P.L."/>
            <person name="Archibald J.M."/>
            <person name="Simpson A.G.B."/>
            <person name="Roger A.J."/>
        </authorList>
    </citation>
    <scope>NUCLEOTIDE SEQUENCE</scope>
    <source>
        <strain evidence="1">BICM</strain>
    </source>
</reference>
<name>A0A8J6E2A1_9EUKA</name>
<gene>
    <name evidence="1" type="ORF">J8273_6422</name>
</gene>
<comment type="caution">
    <text evidence="1">The sequence shown here is derived from an EMBL/GenBank/DDBJ whole genome shotgun (WGS) entry which is preliminary data.</text>
</comment>